<evidence type="ECO:0000313" key="5">
    <source>
        <dbReference type="Proteomes" id="UP001501094"/>
    </source>
</evidence>
<dbReference type="SUPFAM" id="SSF46785">
    <property type="entry name" value="Winged helix' DNA-binding domain"/>
    <property type="match status" value="1"/>
</dbReference>
<dbReference type="InterPro" id="IPR036390">
    <property type="entry name" value="WH_DNA-bd_sf"/>
</dbReference>
<protein>
    <submittedName>
        <fullName evidence="4">PaaX family transcriptional regulator C-terminal domain-containing protein</fullName>
    </submittedName>
</protein>
<feature type="domain" description="Transcriptional repressor PaaX-like central Cas2-like" evidence="3">
    <location>
        <begin position="96"/>
        <end position="174"/>
    </location>
</feature>
<evidence type="ECO:0000313" key="4">
    <source>
        <dbReference type="EMBL" id="GAA1855047.1"/>
    </source>
</evidence>
<feature type="domain" description="Transcriptional repressor PaaX-like C-terminal" evidence="2">
    <location>
        <begin position="178"/>
        <end position="258"/>
    </location>
</feature>
<dbReference type="Proteomes" id="UP001501094">
    <property type="component" value="Unassembled WGS sequence"/>
</dbReference>
<dbReference type="Gene3D" id="3.30.70.2650">
    <property type="match status" value="1"/>
</dbReference>
<evidence type="ECO:0000259" key="1">
    <source>
        <dbReference type="Pfam" id="PF07848"/>
    </source>
</evidence>
<reference evidence="4 5" key="1">
    <citation type="journal article" date="2019" name="Int. J. Syst. Evol. Microbiol.">
        <title>The Global Catalogue of Microorganisms (GCM) 10K type strain sequencing project: providing services to taxonomists for standard genome sequencing and annotation.</title>
        <authorList>
            <consortium name="The Broad Institute Genomics Platform"/>
            <consortium name="The Broad Institute Genome Sequencing Center for Infectious Disease"/>
            <person name="Wu L."/>
            <person name="Ma J."/>
        </authorList>
    </citation>
    <scope>NUCLEOTIDE SEQUENCE [LARGE SCALE GENOMIC DNA]</scope>
    <source>
        <strain evidence="4 5">JCM 14326</strain>
    </source>
</reference>
<gene>
    <name evidence="4" type="ORF">GCM10009751_09840</name>
</gene>
<dbReference type="RefSeq" id="WP_344100158.1">
    <property type="nucleotide sequence ID" value="NZ_BAAANL010000002.1"/>
</dbReference>
<dbReference type="InterPro" id="IPR012906">
    <property type="entry name" value="PaaX-like_N"/>
</dbReference>
<dbReference type="InterPro" id="IPR048846">
    <property type="entry name" value="PaaX-like_central"/>
</dbReference>
<dbReference type="Pfam" id="PF20803">
    <property type="entry name" value="PaaX_M"/>
    <property type="match status" value="1"/>
</dbReference>
<proteinExistence type="predicted"/>
<dbReference type="Pfam" id="PF08223">
    <property type="entry name" value="PaaX_C"/>
    <property type="match status" value="1"/>
</dbReference>
<dbReference type="Gene3D" id="1.20.58.1460">
    <property type="match status" value="1"/>
</dbReference>
<dbReference type="InterPro" id="IPR036388">
    <property type="entry name" value="WH-like_DNA-bd_sf"/>
</dbReference>
<dbReference type="InterPro" id="IPR013225">
    <property type="entry name" value="PaaX_C"/>
</dbReference>
<name>A0ABN2N6W6_9MICO</name>
<organism evidence="4 5">
    <name type="scientific">Myceligenerans crystallogenes</name>
    <dbReference type="NCBI Taxonomy" id="316335"/>
    <lineage>
        <taxon>Bacteria</taxon>
        <taxon>Bacillati</taxon>
        <taxon>Actinomycetota</taxon>
        <taxon>Actinomycetes</taxon>
        <taxon>Micrococcales</taxon>
        <taxon>Promicromonosporaceae</taxon>
        <taxon>Myceligenerans</taxon>
    </lineage>
</organism>
<dbReference type="PANTHER" id="PTHR30319">
    <property type="entry name" value="PHENYLACETIC ACID REGULATOR-RELATED TRANSCRIPTIONAL REPRESSOR"/>
    <property type="match status" value="1"/>
</dbReference>
<dbReference type="PIRSF" id="PIRSF020623">
    <property type="entry name" value="PaaX"/>
    <property type="match status" value="1"/>
</dbReference>
<sequence>MTDSPVRPQTLVLAFLGDRLLGRDLRVATGSLLDVLARVGVTEHAARSALTRMTAQGLLDRERRGKQVYLGLTPRSREILDDGERRIWRDGVVNDEPDAAWTLLGFTIPESHRAQRHLLRSRLLWAGFGLLQGGLWISPADVDVPALLDGIDSAGQIRAFRARTLDPTDVADLVAGAWDLDALAGGYRRFTERWSAAPGPRDDALARQLLLTAGWLTLIRQDPRLPARYLPADWPAAGAQELFRRLHAELDPRAERLAREVLDVAGPAS</sequence>
<feature type="domain" description="Transcriptional repressor PaaX-like N-terminal" evidence="1">
    <location>
        <begin position="8"/>
        <end position="73"/>
    </location>
</feature>
<accession>A0ABN2N6W6</accession>
<dbReference type="EMBL" id="BAAANL010000002">
    <property type="protein sequence ID" value="GAA1855047.1"/>
    <property type="molecule type" value="Genomic_DNA"/>
</dbReference>
<comment type="caution">
    <text evidence="4">The sequence shown here is derived from an EMBL/GenBank/DDBJ whole genome shotgun (WGS) entry which is preliminary data.</text>
</comment>
<dbReference type="Pfam" id="PF07848">
    <property type="entry name" value="PaaX"/>
    <property type="match status" value="1"/>
</dbReference>
<dbReference type="Gene3D" id="1.10.10.10">
    <property type="entry name" value="Winged helix-like DNA-binding domain superfamily/Winged helix DNA-binding domain"/>
    <property type="match status" value="1"/>
</dbReference>
<dbReference type="InterPro" id="IPR011965">
    <property type="entry name" value="PaaX_trns_reg"/>
</dbReference>
<evidence type="ECO:0000259" key="3">
    <source>
        <dbReference type="Pfam" id="PF20803"/>
    </source>
</evidence>
<dbReference type="PANTHER" id="PTHR30319:SF1">
    <property type="entry name" value="TRANSCRIPTIONAL REPRESSOR PAAX"/>
    <property type="match status" value="1"/>
</dbReference>
<evidence type="ECO:0000259" key="2">
    <source>
        <dbReference type="Pfam" id="PF08223"/>
    </source>
</evidence>
<keyword evidence="5" id="KW-1185">Reference proteome</keyword>